<accession>A0A015UPW7</accession>
<dbReference type="Proteomes" id="UP000020529">
    <property type="component" value="Unassembled WGS sequence"/>
</dbReference>
<comment type="caution">
    <text evidence="1">The sequence shown here is derived from an EMBL/GenBank/DDBJ whole genome shotgun (WGS) entry which is preliminary data.</text>
</comment>
<gene>
    <name evidence="1" type="ORF">M124_0278</name>
</gene>
<sequence length="44" mass="5202">MSGLKLKEGEIGIRNVHPHQQRKQPYHYSKIEFDRAIYVFGCNL</sequence>
<protein>
    <submittedName>
        <fullName evidence="1">Uncharacterized protein</fullName>
    </submittedName>
</protein>
<proteinExistence type="predicted"/>
<name>A0A015UPW7_BACFG</name>
<reference evidence="1 2" key="1">
    <citation type="submission" date="2014-02" db="EMBL/GenBank/DDBJ databases">
        <authorList>
            <person name="Sears C."/>
            <person name="Carroll K."/>
            <person name="Sack B.R."/>
            <person name="Qadri F."/>
            <person name="Myers L.L."/>
            <person name="Chung G.-T."/>
            <person name="Escheverria P."/>
            <person name="Fraser C.M."/>
            <person name="Sadzewicz L."/>
            <person name="Shefchek K.A."/>
            <person name="Tallon L."/>
            <person name="Das S.P."/>
            <person name="Daugherty S."/>
            <person name="Mongodin E.F."/>
        </authorList>
    </citation>
    <scope>NUCLEOTIDE SEQUENCE [LARGE SCALE GENOMIC DNA]</scope>
    <source>
        <strain evidence="2">3988T(B)14</strain>
    </source>
</reference>
<dbReference type="EMBL" id="JGCY01000221">
    <property type="protein sequence ID" value="EXY75898.1"/>
    <property type="molecule type" value="Genomic_DNA"/>
</dbReference>
<evidence type="ECO:0000313" key="2">
    <source>
        <dbReference type="Proteomes" id="UP000020529"/>
    </source>
</evidence>
<organism evidence="1 2">
    <name type="scientific">Bacteroides fragilis str. 3988T(B)14</name>
    <dbReference type="NCBI Taxonomy" id="1339315"/>
    <lineage>
        <taxon>Bacteria</taxon>
        <taxon>Pseudomonadati</taxon>
        <taxon>Bacteroidota</taxon>
        <taxon>Bacteroidia</taxon>
        <taxon>Bacteroidales</taxon>
        <taxon>Bacteroidaceae</taxon>
        <taxon>Bacteroides</taxon>
    </lineage>
</organism>
<dbReference type="PATRIC" id="fig|1339315.3.peg.1095"/>
<dbReference type="AlphaFoldDB" id="A0A015UPW7"/>
<evidence type="ECO:0000313" key="1">
    <source>
        <dbReference type="EMBL" id="EXY75898.1"/>
    </source>
</evidence>